<feature type="domain" description="G-protein coupled receptors family 2 profile 1" evidence="2">
    <location>
        <begin position="111"/>
        <end position="153"/>
    </location>
</feature>
<feature type="compositionally biased region" description="Gly residues" evidence="1">
    <location>
        <begin position="19"/>
        <end position="41"/>
    </location>
</feature>
<evidence type="ECO:0000313" key="4">
    <source>
        <dbReference type="RefSeq" id="XP_035682659.1"/>
    </source>
</evidence>
<reference evidence="4" key="2">
    <citation type="submission" date="2025-08" db="UniProtKB">
        <authorList>
            <consortium name="RefSeq"/>
        </authorList>
    </citation>
    <scope>IDENTIFICATION</scope>
    <source>
        <strain evidence="4">S238N-H82</strain>
        <tissue evidence="4">Testes</tissue>
    </source>
</reference>
<keyword evidence="3" id="KW-1185">Reference proteome</keyword>
<evidence type="ECO:0000259" key="2">
    <source>
        <dbReference type="PROSITE" id="PS50227"/>
    </source>
</evidence>
<proteinExistence type="predicted"/>
<dbReference type="SUPFAM" id="SSF111418">
    <property type="entry name" value="Hormone receptor domain"/>
    <property type="match status" value="1"/>
</dbReference>
<dbReference type="Gene3D" id="4.10.1240.10">
    <property type="entry name" value="GPCR, family 2, extracellular hormone receptor domain"/>
    <property type="match status" value="1"/>
</dbReference>
<dbReference type="InterPro" id="IPR036445">
    <property type="entry name" value="GPCR_2_extracell_dom_sf"/>
</dbReference>
<feature type="compositionally biased region" description="Polar residues" evidence="1">
    <location>
        <begin position="65"/>
        <end position="87"/>
    </location>
</feature>
<dbReference type="PROSITE" id="PS50227">
    <property type="entry name" value="G_PROTEIN_RECEP_F2_3"/>
    <property type="match status" value="1"/>
</dbReference>
<dbReference type="KEGG" id="bfo:118420060"/>
<sequence>MPNAGSAGGNSNQSSASSSGGGSQSSGGGSSSSSSSGGGGSSNDSSSATGGSPPANGPSSSPSSQNTMEPPGSSSLPNAQQSTSANGSPAPLNGLPLPIEFGQGNTRANPCPEEESKFGFPWPETPVGDAIYVDCPDGYEGQIGRYCRPSGLWSRVADNCVSDELKQVDNQLADGPRGIGPAIEVVGRLRNSLDPDRILYDGEVKVARRAVTKLCDWDPLGFTDTGVQDAADFVWLYIGAIGRLLHKNNKDLWDNIRNFDQVNETLTPLVAQDDDDDNTDDDTTFDPVIGLVLKTEEFGGKVAKFLNSSIMEFLKTNETSIG</sequence>
<dbReference type="AlphaFoldDB" id="A0A9J7LGW1"/>
<reference evidence="3" key="1">
    <citation type="journal article" date="2020" name="Nat. Ecol. Evol.">
        <title>Deeply conserved synteny resolves early events in vertebrate evolution.</title>
        <authorList>
            <person name="Simakov O."/>
            <person name="Marletaz F."/>
            <person name="Yue J.X."/>
            <person name="O'Connell B."/>
            <person name="Jenkins J."/>
            <person name="Brandt A."/>
            <person name="Calef R."/>
            <person name="Tung C.H."/>
            <person name="Huang T.K."/>
            <person name="Schmutz J."/>
            <person name="Satoh N."/>
            <person name="Yu J.K."/>
            <person name="Putnam N.H."/>
            <person name="Green R.E."/>
            <person name="Rokhsar D.S."/>
        </authorList>
    </citation>
    <scope>NUCLEOTIDE SEQUENCE [LARGE SCALE GENOMIC DNA]</scope>
    <source>
        <strain evidence="3">S238N-H82</strain>
    </source>
</reference>
<evidence type="ECO:0000313" key="3">
    <source>
        <dbReference type="Proteomes" id="UP000001554"/>
    </source>
</evidence>
<dbReference type="GO" id="GO:0016020">
    <property type="term" value="C:membrane"/>
    <property type="evidence" value="ECO:0007669"/>
    <property type="project" value="InterPro"/>
</dbReference>
<dbReference type="GeneID" id="118420060"/>
<dbReference type="InterPro" id="IPR001879">
    <property type="entry name" value="GPCR_2_extracellular_dom"/>
</dbReference>
<feature type="compositionally biased region" description="Low complexity" evidence="1">
    <location>
        <begin position="1"/>
        <end position="18"/>
    </location>
</feature>
<dbReference type="OrthoDB" id="10442576at2759"/>
<organism evidence="3 4">
    <name type="scientific">Branchiostoma floridae</name>
    <name type="common">Florida lancelet</name>
    <name type="synonym">Amphioxus</name>
    <dbReference type="NCBI Taxonomy" id="7739"/>
    <lineage>
        <taxon>Eukaryota</taxon>
        <taxon>Metazoa</taxon>
        <taxon>Chordata</taxon>
        <taxon>Cephalochordata</taxon>
        <taxon>Leptocardii</taxon>
        <taxon>Amphioxiformes</taxon>
        <taxon>Branchiostomatidae</taxon>
        <taxon>Branchiostoma</taxon>
    </lineage>
</organism>
<gene>
    <name evidence="4" type="primary">LOC118420060</name>
</gene>
<dbReference type="Pfam" id="PF02793">
    <property type="entry name" value="HRM"/>
    <property type="match status" value="1"/>
</dbReference>
<dbReference type="Proteomes" id="UP000001554">
    <property type="component" value="Chromosome 7"/>
</dbReference>
<dbReference type="GO" id="GO:0004930">
    <property type="term" value="F:G protein-coupled receptor activity"/>
    <property type="evidence" value="ECO:0007669"/>
    <property type="project" value="InterPro"/>
</dbReference>
<name>A0A9J7LGW1_BRAFL</name>
<feature type="region of interest" description="Disordered" evidence="1">
    <location>
        <begin position="1"/>
        <end position="101"/>
    </location>
</feature>
<accession>A0A9J7LGW1</accession>
<evidence type="ECO:0000256" key="1">
    <source>
        <dbReference type="SAM" id="MobiDB-lite"/>
    </source>
</evidence>
<feature type="compositionally biased region" description="Low complexity" evidence="1">
    <location>
        <begin position="42"/>
        <end position="64"/>
    </location>
</feature>
<protein>
    <submittedName>
        <fullName evidence="4">Corneodesmosin-like</fullName>
    </submittedName>
</protein>
<dbReference type="RefSeq" id="XP_035682659.1">
    <property type="nucleotide sequence ID" value="XM_035826766.1"/>
</dbReference>